<sequence>MSADDPFPPLEPSTSPGTVAEEVQPTHNCSPRGPVRSTYAHTLKNSVNHVKISSDNLSFEAIRAKIAKTPQLKSCDVTAVTGKDKKLVLHLPNSAESKRFVDGIETANIDRGQRWIRDQRVEGTVLHKSEEPRSYWVQTPQGKVRRNRLHLTPLPKMGSTMDASEDGQRQEQRNEETPTSTSTWLSRRCKDDQEQETEEDCPTPTASSTRDGRMQRDNQDQDPEKSLPSMPAVHTRYGRAVKIPRRFL</sequence>
<evidence type="ECO:0000313" key="3">
    <source>
        <dbReference type="Proteomes" id="UP001235939"/>
    </source>
</evidence>
<feature type="compositionally biased region" description="Basic and acidic residues" evidence="1">
    <location>
        <begin position="166"/>
        <end position="176"/>
    </location>
</feature>
<keyword evidence="3" id="KW-1185">Reference proteome</keyword>
<evidence type="ECO:0000256" key="1">
    <source>
        <dbReference type="SAM" id="MobiDB-lite"/>
    </source>
</evidence>
<organism evidence="2 3">
    <name type="scientific">Cordylochernes scorpioides</name>
    <dbReference type="NCBI Taxonomy" id="51811"/>
    <lineage>
        <taxon>Eukaryota</taxon>
        <taxon>Metazoa</taxon>
        <taxon>Ecdysozoa</taxon>
        <taxon>Arthropoda</taxon>
        <taxon>Chelicerata</taxon>
        <taxon>Arachnida</taxon>
        <taxon>Pseudoscorpiones</taxon>
        <taxon>Cheliferoidea</taxon>
        <taxon>Chernetidae</taxon>
        <taxon>Cordylochernes</taxon>
    </lineage>
</organism>
<feature type="region of interest" description="Disordered" evidence="1">
    <location>
        <begin position="133"/>
        <end position="248"/>
    </location>
</feature>
<reference evidence="2 3" key="1">
    <citation type="submission" date="2022-01" db="EMBL/GenBank/DDBJ databases">
        <title>A chromosomal length assembly of Cordylochernes scorpioides.</title>
        <authorList>
            <person name="Zeh D."/>
            <person name="Zeh J."/>
        </authorList>
    </citation>
    <scope>NUCLEOTIDE SEQUENCE [LARGE SCALE GENOMIC DNA]</scope>
    <source>
        <strain evidence="2">IN4F17</strain>
        <tissue evidence="2">Whole Body</tissue>
    </source>
</reference>
<feature type="compositionally biased region" description="Basic residues" evidence="1">
    <location>
        <begin position="236"/>
        <end position="248"/>
    </location>
</feature>
<feature type="region of interest" description="Disordered" evidence="1">
    <location>
        <begin position="1"/>
        <end position="37"/>
    </location>
</feature>
<protein>
    <submittedName>
        <fullName evidence="2">Uncharacterized protein</fullName>
    </submittedName>
</protein>
<name>A0ABY6KZQ5_9ARAC</name>
<dbReference type="EMBL" id="CP092872">
    <property type="protein sequence ID" value="UYV72600.1"/>
    <property type="molecule type" value="Genomic_DNA"/>
</dbReference>
<feature type="compositionally biased region" description="Basic and acidic residues" evidence="1">
    <location>
        <begin position="210"/>
        <end position="225"/>
    </location>
</feature>
<evidence type="ECO:0000313" key="2">
    <source>
        <dbReference type="EMBL" id="UYV72600.1"/>
    </source>
</evidence>
<feature type="compositionally biased region" description="Pro residues" evidence="1">
    <location>
        <begin position="1"/>
        <end position="11"/>
    </location>
</feature>
<gene>
    <name evidence="2" type="ORF">LAZ67_10000007</name>
</gene>
<proteinExistence type="predicted"/>
<accession>A0ABY6KZQ5</accession>
<dbReference type="Proteomes" id="UP001235939">
    <property type="component" value="Chromosome 10"/>
</dbReference>